<dbReference type="GO" id="GO:0030496">
    <property type="term" value="C:midbody"/>
    <property type="evidence" value="ECO:0007669"/>
    <property type="project" value="UniProtKB-SubCell"/>
</dbReference>
<evidence type="ECO:0000256" key="5">
    <source>
        <dbReference type="ARBA" id="ARBA00022753"/>
    </source>
</evidence>
<dbReference type="GO" id="GO:0030139">
    <property type="term" value="C:endocytic vesicle"/>
    <property type="evidence" value="ECO:0007669"/>
    <property type="project" value="TreeGrafter"/>
</dbReference>
<dbReference type="EMBL" id="CAJNOR010001029">
    <property type="protein sequence ID" value="CAF1060079.1"/>
    <property type="molecule type" value="Genomic_DNA"/>
</dbReference>
<dbReference type="InterPro" id="IPR011992">
    <property type="entry name" value="EF-hand-dom_pair"/>
</dbReference>
<feature type="region of interest" description="Disordered" evidence="9">
    <location>
        <begin position="84"/>
        <end position="175"/>
    </location>
</feature>
<feature type="compositionally biased region" description="Polar residues" evidence="9">
    <location>
        <begin position="98"/>
        <end position="110"/>
    </location>
</feature>
<dbReference type="AlphaFoldDB" id="A0A814L6G4"/>
<feature type="compositionally biased region" description="Polar residues" evidence="9">
    <location>
        <begin position="148"/>
        <end position="159"/>
    </location>
</feature>
<evidence type="ECO:0000259" key="11">
    <source>
        <dbReference type="PROSITE" id="PS51511"/>
    </source>
</evidence>
<sequence length="600" mass="68362">MMEFDLNEVFSILDENDEGQIQLRRFVDVANNYYSDAEQLARITKALDPNNTGLINFDQFCQGIAQISSLQGVSLKDVASDLSRRSRENSLAEDSDQRSLNQDGSTTTFNEYDVETDETSNQQNNSKIQPIIKKSNHTNHDTDKNQNSHRNIQSSSPILDSSVFGEEEEFSGVAEPDATSYISEISHIRATTPQRASQLLKRNSLLQSSHPSEENGQILQETVDELQKTVEVLTEQKATTTDRLSKIQSENSDLKSRLLALEDRFHDLEGQQARSTESEHQKYTEYITQKDRSFLQEKEILQSRINAIETELKQTHTANGQMKKDVKDLQKKLENVDNQLQQSQLRCDDLADDNEKLIEQLRLQREELEAQKLANEQLVEQLSFDSSRQMFGHTLTRTENIIKSSEIRIQDLDAQVRALKQENEILKLENEKMKEDAVISGIKEGRGILNDHGSLPWDEQLELLSKDELMSKLREQHLVNNRLREYIERMLSVIIDNSPQLLEVTMNGGVSLASFGMPSSSANDNRKAPLIPSSNDTENKSLPVESLKPTESTSNINGKSNDNFHPSHSFLLNINQRLREYIDSLLLQILLNNPTILEKH</sequence>
<keyword evidence="4" id="KW-0813">Transport</keyword>
<dbReference type="Gene3D" id="1.20.5.2440">
    <property type="match status" value="2"/>
</dbReference>
<dbReference type="GO" id="GO:0005509">
    <property type="term" value="F:calcium ion binding"/>
    <property type="evidence" value="ECO:0007669"/>
    <property type="project" value="InterPro"/>
</dbReference>
<keyword evidence="6 8" id="KW-0175">Coiled coil</keyword>
<feature type="domain" description="FIP-RBD" evidence="11">
    <location>
        <begin position="443"/>
        <end position="505"/>
    </location>
</feature>
<dbReference type="SUPFAM" id="SSF47473">
    <property type="entry name" value="EF-hand"/>
    <property type="match status" value="1"/>
</dbReference>
<feature type="compositionally biased region" description="Polar residues" evidence="9">
    <location>
        <begin position="549"/>
        <end position="562"/>
    </location>
</feature>
<evidence type="ECO:0000256" key="3">
    <source>
        <dbReference type="ARBA" id="ARBA00004654"/>
    </source>
</evidence>
<evidence type="ECO:0000313" key="12">
    <source>
        <dbReference type="EMBL" id="CAF1060079.1"/>
    </source>
</evidence>
<protein>
    <submittedName>
        <fullName evidence="12">Uncharacterized protein</fullName>
    </submittedName>
</protein>
<evidence type="ECO:0000256" key="2">
    <source>
        <dbReference type="ARBA" id="ARBA00004626"/>
    </source>
</evidence>
<dbReference type="PROSITE" id="PS51511">
    <property type="entry name" value="FIP_RBD"/>
    <property type="match status" value="2"/>
</dbReference>
<gene>
    <name evidence="12" type="ORF">XAT740_LOCUS16237</name>
</gene>
<feature type="region of interest" description="Disordered" evidence="9">
    <location>
        <begin position="518"/>
        <end position="562"/>
    </location>
</feature>
<dbReference type="Pfam" id="PF09457">
    <property type="entry name" value="RBD-FIP"/>
    <property type="match status" value="2"/>
</dbReference>
<feature type="coiled-coil region" evidence="8">
    <location>
        <begin position="319"/>
        <end position="436"/>
    </location>
</feature>
<proteinExistence type="predicted"/>
<organism evidence="12 13">
    <name type="scientific">Adineta ricciae</name>
    <name type="common">Rotifer</name>
    <dbReference type="NCBI Taxonomy" id="249248"/>
    <lineage>
        <taxon>Eukaryota</taxon>
        <taxon>Metazoa</taxon>
        <taxon>Spiralia</taxon>
        <taxon>Gnathifera</taxon>
        <taxon>Rotifera</taxon>
        <taxon>Eurotatoria</taxon>
        <taxon>Bdelloidea</taxon>
        <taxon>Adinetida</taxon>
        <taxon>Adinetidae</taxon>
        <taxon>Adineta</taxon>
    </lineage>
</organism>
<dbReference type="InterPro" id="IPR057316">
    <property type="entry name" value="Rab11-FIP3/4_dom"/>
</dbReference>
<evidence type="ECO:0000256" key="1">
    <source>
        <dbReference type="ARBA" id="ARBA00004214"/>
    </source>
</evidence>
<dbReference type="Proteomes" id="UP000663828">
    <property type="component" value="Unassembled WGS sequence"/>
</dbReference>
<dbReference type="InterPro" id="IPR019018">
    <property type="entry name" value="Rab-bd_FIP-RBD"/>
</dbReference>
<dbReference type="InterPro" id="IPR051977">
    <property type="entry name" value="Rab11-interacting_regulator"/>
</dbReference>
<evidence type="ECO:0000256" key="6">
    <source>
        <dbReference type="ARBA" id="ARBA00023054"/>
    </source>
</evidence>
<dbReference type="Gene3D" id="1.10.287.1490">
    <property type="match status" value="1"/>
</dbReference>
<dbReference type="InterPro" id="IPR037245">
    <property type="entry name" value="FIP-RBD_C_sf"/>
</dbReference>
<feature type="compositionally biased region" description="Polar residues" evidence="9">
    <location>
        <begin position="119"/>
        <end position="128"/>
    </location>
</feature>
<dbReference type="GO" id="GO:0032456">
    <property type="term" value="P:endocytic recycling"/>
    <property type="evidence" value="ECO:0007669"/>
    <property type="project" value="TreeGrafter"/>
</dbReference>
<dbReference type="Gene3D" id="1.10.238.10">
    <property type="entry name" value="EF-hand"/>
    <property type="match status" value="1"/>
</dbReference>
<dbReference type="PANTHER" id="PTHR15726">
    <property type="entry name" value="RAB11-FAMILY INTERACTING PROTEIN"/>
    <property type="match status" value="1"/>
</dbReference>
<dbReference type="GO" id="GO:0055038">
    <property type="term" value="C:recycling endosome membrane"/>
    <property type="evidence" value="ECO:0007669"/>
    <property type="project" value="UniProtKB-SubCell"/>
</dbReference>
<evidence type="ECO:0000313" key="13">
    <source>
        <dbReference type="Proteomes" id="UP000663828"/>
    </source>
</evidence>
<comment type="caution">
    <text evidence="12">The sequence shown here is derived from an EMBL/GenBank/DDBJ whole genome shotgun (WGS) entry which is preliminary data.</text>
</comment>
<reference evidence="12" key="1">
    <citation type="submission" date="2021-02" db="EMBL/GenBank/DDBJ databases">
        <authorList>
            <person name="Nowell W R."/>
        </authorList>
    </citation>
    <scope>NUCLEOTIDE SEQUENCE</scope>
</reference>
<feature type="coiled-coil region" evidence="8">
    <location>
        <begin position="216"/>
        <end position="271"/>
    </location>
</feature>
<evidence type="ECO:0000256" key="8">
    <source>
        <dbReference type="SAM" id="Coils"/>
    </source>
</evidence>
<evidence type="ECO:0000256" key="9">
    <source>
        <dbReference type="SAM" id="MobiDB-lite"/>
    </source>
</evidence>
<accession>A0A814L6G4</accession>
<feature type="domain" description="FIP-RBD" evidence="11">
    <location>
        <begin position="538"/>
        <end position="600"/>
    </location>
</feature>
<name>A0A814L6G4_ADIRI</name>
<dbReference type="InterPro" id="IPR002048">
    <property type="entry name" value="EF_hand_dom"/>
</dbReference>
<evidence type="ECO:0000256" key="7">
    <source>
        <dbReference type="ARBA" id="ARBA00023136"/>
    </source>
</evidence>
<keyword evidence="13" id="KW-1185">Reference proteome</keyword>
<evidence type="ECO:0000259" key="10">
    <source>
        <dbReference type="PROSITE" id="PS50222"/>
    </source>
</evidence>
<comment type="subcellular location">
    <subcellularLocation>
        <location evidence="2">Cleavage furrow</location>
    </subcellularLocation>
    <subcellularLocation>
        <location evidence="1">Midbody</location>
    </subcellularLocation>
    <subcellularLocation>
        <location evidence="3">Recycling endosome membrane</location>
        <topology evidence="3">Peripheral membrane protein</topology>
    </subcellularLocation>
</comment>
<dbReference type="GO" id="GO:0032465">
    <property type="term" value="P:regulation of cytokinesis"/>
    <property type="evidence" value="ECO:0007669"/>
    <property type="project" value="TreeGrafter"/>
</dbReference>
<keyword evidence="7" id="KW-0472">Membrane</keyword>
<keyword evidence="5" id="KW-0967">Endosome</keyword>
<dbReference type="PANTHER" id="PTHR15726:SF7">
    <property type="entry name" value="NUCLEAR FALLOUT, ISOFORM J"/>
    <property type="match status" value="1"/>
</dbReference>
<dbReference type="GO" id="GO:0032154">
    <property type="term" value="C:cleavage furrow"/>
    <property type="evidence" value="ECO:0007669"/>
    <property type="project" value="UniProtKB-SubCell"/>
</dbReference>
<feature type="domain" description="EF-hand" evidence="10">
    <location>
        <begin position="35"/>
        <end position="70"/>
    </location>
</feature>
<dbReference type="PROSITE" id="PS50222">
    <property type="entry name" value="EF_HAND_2"/>
    <property type="match status" value="1"/>
</dbReference>
<evidence type="ECO:0000256" key="4">
    <source>
        <dbReference type="ARBA" id="ARBA00022448"/>
    </source>
</evidence>
<dbReference type="Pfam" id="PF25450">
    <property type="entry name" value="Rab11-FIP3"/>
    <property type="match status" value="1"/>
</dbReference>
<dbReference type="SUPFAM" id="SSF144270">
    <property type="entry name" value="Eferin C-derminal domain-like"/>
    <property type="match status" value="2"/>
</dbReference>